<evidence type="ECO:0008006" key="4">
    <source>
        <dbReference type="Google" id="ProtNLM"/>
    </source>
</evidence>
<proteinExistence type="predicted"/>
<protein>
    <recommendedName>
        <fullName evidence="4">Secreted protein</fullName>
    </recommendedName>
</protein>
<evidence type="ECO:0000313" key="3">
    <source>
        <dbReference type="Proteomes" id="UP000828390"/>
    </source>
</evidence>
<feature type="chain" id="PRO_5039044314" description="Secreted protein" evidence="1">
    <location>
        <begin position="17"/>
        <end position="84"/>
    </location>
</feature>
<evidence type="ECO:0000256" key="1">
    <source>
        <dbReference type="SAM" id="SignalP"/>
    </source>
</evidence>
<gene>
    <name evidence="2" type="ORF">DPMN_076709</name>
</gene>
<reference evidence="2" key="2">
    <citation type="submission" date="2020-11" db="EMBL/GenBank/DDBJ databases">
        <authorList>
            <person name="McCartney M.A."/>
            <person name="Auch B."/>
            <person name="Kono T."/>
            <person name="Mallez S."/>
            <person name="Becker A."/>
            <person name="Gohl D.M."/>
            <person name="Silverstein K.A.T."/>
            <person name="Koren S."/>
            <person name="Bechman K.B."/>
            <person name="Herman A."/>
            <person name="Abrahante J.E."/>
            <person name="Garbe J."/>
        </authorList>
    </citation>
    <scope>NUCLEOTIDE SEQUENCE</scope>
    <source>
        <strain evidence="2">Duluth1</strain>
        <tissue evidence="2">Whole animal</tissue>
    </source>
</reference>
<dbReference type="AlphaFoldDB" id="A0A9D4BNX2"/>
<dbReference type="Proteomes" id="UP000828390">
    <property type="component" value="Unassembled WGS sequence"/>
</dbReference>
<sequence>MLWVRTLLSLFNQSLALKRWLVRVIKVVETKKLALNRPFLTARKRHTLWKCNIDDRNVSPKSQYITPALPHLAKMDHHPARCLQ</sequence>
<keyword evidence="1" id="KW-0732">Signal</keyword>
<dbReference type="EMBL" id="JAIWYP010000015">
    <property type="protein sequence ID" value="KAH3701716.1"/>
    <property type="molecule type" value="Genomic_DNA"/>
</dbReference>
<name>A0A9D4BNX2_DREPO</name>
<keyword evidence="3" id="KW-1185">Reference proteome</keyword>
<evidence type="ECO:0000313" key="2">
    <source>
        <dbReference type="EMBL" id="KAH3701716.1"/>
    </source>
</evidence>
<comment type="caution">
    <text evidence="2">The sequence shown here is derived from an EMBL/GenBank/DDBJ whole genome shotgun (WGS) entry which is preliminary data.</text>
</comment>
<reference evidence="2" key="1">
    <citation type="journal article" date="2019" name="bioRxiv">
        <title>The Genome of the Zebra Mussel, Dreissena polymorpha: A Resource for Invasive Species Research.</title>
        <authorList>
            <person name="McCartney M.A."/>
            <person name="Auch B."/>
            <person name="Kono T."/>
            <person name="Mallez S."/>
            <person name="Zhang Y."/>
            <person name="Obille A."/>
            <person name="Becker A."/>
            <person name="Abrahante J.E."/>
            <person name="Garbe J."/>
            <person name="Badalamenti J.P."/>
            <person name="Herman A."/>
            <person name="Mangelson H."/>
            <person name="Liachko I."/>
            <person name="Sullivan S."/>
            <person name="Sone E.D."/>
            <person name="Koren S."/>
            <person name="Silverstein K.A.T."/>
            <person name="Beckman K.B."/>
            <person name="Gohl D.M."/>
        </authorList>
    </citation>
    <scope>NUCLEOTIDE SEQUENCE</scope>
    <source>
        <strain evidence="2">Duluth1</strain>
        <tissue evidence="2">Whole animal</tissue>
    </source>
</reference>
<accession>A0A9D4BNX2</accession>
<organism evidence="2 3">
    <name type="scientific">Dreissena polymorpha</name>
    <name type="common">Zebra mussel</name>
    <name type="synonym">Mytilus polymorpha</name>
    <dbReference type="NCBI Taxonomy" id="45954"/>
    <lineage>
        <taxon>Eukaryota</taxon>
        <taxon>Metazoa</taxon>
        <taxon>Spiralia</taxon>
        <taxon>Lophotrochozoa</taxon>
        <taxon>Mollusca</taxon>
        <taxon>Bivalvia</taxon>
        <taxon>Autobranchia</taxon>
        <taxon>Heteroconchia</taxon>
        <taxon>Euheterodonta</taxon>
        <taxon>Imparidentia</taxon>
        <taxon>Neoheterodontei</taxon>
        <taxon>Myida</taxon>
        <taxon>Dreissenoidea</taxon>
        <taxon>Dreissenidae</taxon>
        <taxon>Dreissena</taxon>
    </lineage>
</organism>
<feature type="signal peptide" evidence="1">
    <location>
        <begin position="1"/>
        <end position="16"/>
    </location>
</feature>